<feature type="compositionally biased region" description="Low complexity" evidence="2">
    <location>
        <begin position="836"/>
        <end position="845"/>
    </location>
</feature>
<evidence type="ECO:0000313" key="5">
    <source>
        <dbReference type="Proteomes" id="UP001196413"/>
    </source>
</evidence>
<feature type="region of interest" description="Disordered" evidence="2">
    <location>
        <begin position="78"/>
        <end position="265"/>
    </location>
</feature>
<accession>A0AAD5QZA0</accession>
<feature type="region of interest" description="Disordered" evidence="2">
    <location>
        <begin position="836"/>
        <end position="856"/>
    </location>
</feature>
<feature type="compositionally biased region" description="Low complexity" evidence="2">
    <location>
        <begin position="255"/>
        <end position="265"/>
    </location>
</feature>
<evidence type="ECO:0000313" key="4">
    <source>
        <dbReference type="EMBL" id="KAJ1366537.1"/>
    </source>
</evidence>
<reference evidence="4" key="1">
    <citation type="submission" date="2021-06" db="EMBL/GenBank/DDBJ databases">
        <title>Parelaphostrongylus tenuis whole genome reference sequence.</title>
        <authorList>
            <person name="Garwood T.J."/>
            <person name="Larsen P.A."/>
            <person name="Fountain-Jones N.M."/>
            <person name="Garbe J.R."/>
            <person name="Macchietto M.G."/>
            <person name="Kania S.A."/>
            <person name="Gerhold R.W."/>
            <person name="Richards J.E."/>
            <person name="Wolf T.M."/>
        </authorList>
    </citation>
    <scope>NUCLEOTIDE SEQUENCE</scope>
    <source>
        <strain evidence="4">MNPRO001-30</strain>
        <tissue evidence="4">Meninges</tissue>
    </source>
</reference>
<dbReference type="Proteomes" id="UP001196413">
    <property type="component" value="Unassembled WGS sequence"/>
</dbReference>
<feature type="compositionally biased region" description="Basic and acidic residues" evidence="2">
    <location>
        <begin position="138"/>
        <end position="148"/>
    </location>
</feature>
<feature type="region of interest" description="Disordered" evidence="2">
    <location>
        <begin position="347"/>
        <end position="379"/>
    </location>
</feature>
<dbReference type="SMART" id="SM01291">
    <property type="entry name" value="N-SET"/>
    <property type="match status" value="1"/>
</dbReference>
<proteinExistence type="predicted"/>
<feature type="compositionally biased region" description="Low complexity" evidence="2">
    <location>
        <begin position="752"/>
        <end position="770"/>
    </location>
</feature>
<keyword evidence="5" id="KW-1185">Reference proteome</keyword>
<feature type="compositionally biased region" description="Pro residues" evidence="2">
    <location>
        <begin position="157"/>
        <end position="173"/>
    </location>
</feature>
<feature type="compositionally biased region" description="Basic residues" evidence="2">
    <location>
        <begin position="232"/>
        <end position="254"/>
    </location>
</feature>
<protein>
    <recommendedName>
        <fullName evidence="3">COMPASS complex Set1 subunit N-SET domain-containing protein</fullName>
    </recommendedName>
</protein>
<evidence type="ECO:0000259" key="3">
    <source>
        <dbReference type="SMART" id="SM01291"/>
    </source>
</evidence>
<evidence type="ECO:0000256" key="1">
    <source>
        <dbReference type="SAM" id="Coils"/>
    </source>
</evidence>
<dbReference type="InterPro" id="IPR024657">
    <property type="entry name" value="COMPASS_Set1_N-SET"/>
</dbReference>
<gene>
    <name evidence="4" type="ORF">KIN20_027217</name>
</gene>
<feature type="coiled-coil region" evidence="1">
    <location>
        <begin position="652"/>
        <end position="684"/>
    </location>
</feature>
<dbReference type="EMBL" id="JAHQIW010005581">
    <property type="protein sequence ID" value="KAJ1366537.1"/>
    <property type="molecule type" value="Genomic_DNA"/>
</dbReference>
<feature type="compositionally biased region" description="Polar residues" evidence="2">
    <location>
        <begin position="124"/>
        <end position="134"/>
    </location>
</feature>
<comment type="caution">
    <text evidence="4">The sequence shown here is derived from an EMBL/GenBank/DDBJ whole genome shotgun (WGS) entry which is preliminary data.</text>
</comment>
<organism evidence="4 5">
    <name type="scientific">Parelaphostrongylus tenuis</name>
    <name type="common">Meningeal worm</name>
    <dbReference type="NCBI Taxonomy" id="148309"/>
    <lineage>
        <taxon>Eukaryota</taxon>
        <taxon>Metazoa</taxon>
        <taxon>Ecdysozoa</taxon>
        <taxon>Nematoda</taxon>
        <taxon>Chromadorea</taxon>
        <taxon>Rhabditida</taxon>
        <taxon>Rhabditina</taxon>
        <taxon>Rhabditomorpha</taxon>
        <taxon>Strongyloidea</taxon>
        <taxon>Metastrongylidae</taxon>
        <taxon>Parelaphostrongylus</taxon>
    </lineage>
</organism>
<dbReference type="AlphaFoldDB" id="A0AAD5QZA0"/>
<evidence type="ECO:0000256" key="2">
    <source>
        <dbReference type="SAM" id="MobiDB-lite"/>
    </source>
</evidence>
<feature type="domain" description="COMPASS complex Set1 subunit N-SET" evidence="3">
    <location>
        <begin position="979"/>
        <end position="1133"/>
    </location>
</feature>
<feature type="region of interest" description="Disordered" evidence="2">
    <location>
        <begin position="724"/>
        <end position="813"/>
    </location>
</feature>
<feature type="compositionally biased region" description="Low complexity" evidence="2">
    <location>
        <begin position="787"/>
        <end position="799"/>
    </location>
</feature>
<feature type="compositionally biased region" description="Basic residues" evidence="2">
    <location>
        <begin position="777"/>
        <end position="786"/>
    </location>
</feature>
<sequence>MAMVVFTTFQEAHRFVQEHNGKSIMGGQITCCHDPYFALLSHRYEDVTGEKMRTPIHLKNLDEGILMLRRRQLFVKGNPVSHHNPASSSTQPIVEPNQEEDMDMESPSGSDAESQDCDMRKPEQCSSMANSPTSMRKPYTDDSSHMPRNEPSLLNPPLIPPLPSLSGVPPPTMSPSFPADLRPSQQSRSDALPLTSPLPPLFPAPQRLDATSIDEKATTSVPQPLGSPLHYTRGKRNSHGRQHKRKKKKRKRHSSYSSSSDSSSISSLNIGEYLRVEKKESTKSKYISREGEGQEKTIVEEIKTITKKKYRVRESKWSGVKQTTGLQTISSDESVGGFDYAGEDNKKKVAFPSKPNEREKKVEGHRWSTSSTESDVEQYRKIDQKNDKLLTTSSLPDIITSAPASCTTAPPPSTAVFASCPPFPPIPPAGVVIPPPPLAVSQPVSASAPPFPLMPPFLPPPGFPLPHVNPPPVGPPLFGALLPPPGFPLPLPQSHAKPEPPKVALRFVENSPRQATPSAPFQQTIADRVASIFGNNSFSGAASSRVGSRAVKRPPSRVSACGNLDVIDLDKVPSKSPTGETAASCAHSEVGRVKSRQGRIMHKMRHNTSDKLKNRFVKKVNFVREATERSIGEEIVDVVTKDFYKRIEVVSFEILEEVLAELRHELEEQKRNEAQEALRAQAQQVTPEKPSDFAQLVSPLAAGLNGAPEKLGTFPFTINMPKLPSFRRKIRPPSPESESSKSPDDRNQDSGSDYSDAAQKSSSSSHASNSPNDFLTRKRRSRRRCRSLYARSNSLSQRSSSRDSKSFSVKSSQSAISTQKESVSIASTGVSTASSIASSSQSLASSDDEDRDVSTATEEQYIPVLGAEECQKTEVKVEERPLWERIINGSSLEWSESLPRALYHVNLTEHCYFKLFEVEEDLKLGIHETLPRTEHKVLAVPKKARPTKLAKHERELLSLLPTIEAHVPSEPQMLYPPWSEEDRKRHIHDVVFDPEDQEYLKQAWLALQPSGENVSTPPWTRPLRFNFFSWSDKPRLLDKPMKKGRLDLYFADSELDGILPIEGGCARTRGYFKMSLKEKRKLIRRPEDEQHIKTVINDRDEAAVRHNLIVTKESRSMHRRLLTTMGDTNTDFFKSINSSIARR</sequence>
<feature type="compositionally biased region" description="Basic and acidic residues" evidence="2">
    <location>
        <begin position="355"/>
        <end position="366"/>
    </location>
</feature>
<feature type="compositionally biased region" description="Basic and acidic residues" evidence="2">
    <location>
        <begin position="738"/>
        <end position="748"/>
    </location>
</feature>
<name>A0AAD5QZA0_PARTN</name>
<keyword evidence="1" id="KW-0175">Coiled coil</keyword>